<protein>
    <submittedName>
        <fullName evidence="1">Rha family transcriptional regulator</fullName>
    </submittedName>
</protein>
<evidence type="ECO:0000313" key="1">
    <source>
        <dbReference type="EMBL" id="WGZ92200.1"/>
    </source>
</evidence>
<dbReference type="InterPro" id="IPR014054">
    <property type="entry name" value="Phage_regulatory_Rha"/>
</dbReference>
<sequence>MSNYTLTLSVQNDNQNLLPDLCMIDGKAYCTSLQVAHHFEKEHKHVLRDIETIITQVIETSIKSKSGLNENLFKKSEYEFVSGIGAKVKKPMYYLSEQGFTLLAMGYTGAKAMQFKLAYMAAFEKMRDALNMILNTPYVEPETITDAQYQELRRLIDRIANRALRSSSTANAIWNKLRIEMGVENSHQIPAAKFEQALALLNGMVEHYFDNIYVFMREMEAQFIHEHLCTGVPLTAEIRKQWRLKKGTLLPKPLNWKQIALQVMGDDE</sequence>
<dbReference type="Proteomes" id="UP001300672">
    <property type="component" value="Chromosome"/>
</dbReference>
<name>A0AA95HA30_9GAMM</name>
<gene>
    <name evidence="1" type="ORF">QJT80_06875</name>
</gene>
<organism evidence="1">
    <name type="scientific">Candidatus Thiocaldithrix dubininis</name>
    <dbReference type="NCBI Taxonomy" id="3080823"/>
    <lineage>
        <taxon>Bacteria</taxon>
        <taxon>Pseudomonadati</taxon>
        <taxon>Pseudomonadota</taxon>
        <taxon>Gammaproteobacteria</taxon>
        <taxon>Thiotrichales</taxon>
        <taxon>Thiotrichaceae</taxon>
        <taxon>Candidatus Thiocaldithrix</taxon>
    </lineage>
</organism>
<dbReference type="Pfam" id="PF09669">
    <property type="entry name" value="Phage_pRha"/>
    <property type="match status" value="1"/>
</dbReference>
<accession>A0AA95HA30</accession>
<reference evidence="1" key="2">
    <citation type="submission" date="2023-04" db="EMBL/GenBank/DDBJ databases">
        <authorList>
            <person name="Beletskiy A.V."/>
            <person name="Mardanov A.V."/>
            <person name="Ravin N.V."/>
        </authorList>
    </citation>
    <scope>NUCLEOTIDE SEQUENCE</scope>
    <source>
        <strain evidence="1">GKL-01</strain>
    </source>
</reference>
<dbReference type="NCBIfam" id="TIGR02681">
    <property type="entry name" value="phage_pRha"/>
    <property type="match status" value="1"/>
</dbReference>
<dbReference type="KEGG" id="tdu:QJT80_06875"/>
<reference evidence="1" key="1">
    <citation type="journal article" date="2023" name="Int. J. Mol. Sci.">
        <title>Metagenomics Revealed a New Genus 'Candidatus Thiocaldithrix dubininis' gen. nov., sp. nov. and a New Species 'Candidatus Thiothrix putei' sp. nov. in the Family Thiotrichaceae, Some Members of Which Have Traits of Both Na+- and H+-Motive Energetics.</title>
        <authorList>
            <person name="Ravin N.V."/>
            <person name="Muntyan M.S."/>
            <person name="Smolyakov D.D."/>
            <person name="Rudenko T.S."/>
            <person name="Beletsky A.V."/>
            <person name="Mardanov A.V."/>
            <person name="Grabovich M.Y."/>
        </authorList>
    </citation>
    <scope>NUCLEOTIDE SEQUENCE</scope>
    <source>
        <strain evidence="1">GKL-01</strain>
    </source>
</reference>
<dbReference type="AlphaFoldDB" id="A0AA95HA30"/>
<dbReference type="EMBL" id="CP124755">
    <property type="protein sequence ID" value="WGZ92200.1"/>
    <property type="molecule type" value="Genomic_DNA"/>
</dbReference>
<proteinExistence type="predicted"/>